<name>A0A016AMI3_BACFG</name>
<dbReference type="SUPFAM" id="SSF48452">
    <property type="entry name" value="TPR-like"/>
    <property type="match status" value="1"/>
</dbReference>
<dbReference type="Gene3D" id="1.25.40.390">
    <property type="match status" value="1"/>
</dbReference>
<dbReference type="PATRIC" id="fig|1339314.3.peg.3254"/>
<dbReference type="InterPro" id="IPR011990">
    <property type="entry name" value="TPR-like_helical_dom_sf"/>
</dbReference>
<feature type="domain" description="RagB/SusD" evidence="6">
    <location>
        <begin position="308"/>
        <end position="627"/>
    </location>
</feature>
<dbReference type="InterPro" id="IPR033985">
    <property type="entry name" value="SusD-like_N"/>
</dbReference>
<dbReference type="AlphaFoldDB" id="A0A016AMI3"/>
<dbReference type="Pfam" id="PF07980">
    <property type="entry name" value="SusD_RagB"/>
    <property type="match status" value="1"/>
</dbReference>
<evidence type="ECO:0000313" key="9">
    <source>
        <dbReference type="Proteomes" id="UP000020938"/>
    </source>
</evidence>
<keyword evidence="3" id="KW-0732">Signal</keyword>
<dbReference type="Proteomes" id="UP000020938">
    <property type="component" value="Unassembled WGS sequence"/>
</dbReference>
<comment type="subcellular location">
    <subcellularLocation>
        <location evidence="1">Cell outer membrane</location>
    </subcellularLocation>
</comment>
<protein>
    <submittedName>
        <fullName evidence="8">Starch-binding associating with outer membrane family protein</fullName>
    </submittedName>
</protein>
<dbReference type="InterPro" id="IPR012944">
    <property type="entry name" value="SusD_RagB_dom"/>
</dbReference>
<comment type="caution">
    <text evidence="8">The sequence shown here is derived from an EMBL/GenBank/DDBJ whole genome shotgun (WGS) entry which is preliminary data.</text>
</comment>
<evidence type="ECO:0000259" key="6">
    <source>
        <dbReference type="Pfam" id="PF07980"/>
    </source>
</evidence>
<evidence type="ECO:0000256" key="3">
    <source>
        <dbReference type="ARBA" id="ARBA00022729"/>
    </source>
</evidence>
<sequence>MFLLTIGYSSCDFLDIVPDEITTEADAFKDRNAAKNFVYSCYGYLPQSNVASGSLDLLTGDEVITAFEHETFASFPKGNYTASSPVISYWNTFFQGLRQCYIFLENVDKVPDLTESVKTDYIAQVKFLIAYYHYQLARCYGPIILIKELPDVNASQAEYLPRTSYDECVDWICNLLDEAASSLPAIRTNKEDYGLATSVGAKAVKAKMLLYAASPLFNGNSSFYSNFTDKSGSQLMPLTYDPNKWVKAKTAIKEAIDLAEQNGHALYVKQDYKIGNEDANPYPAAGPVRCLRTSLVDWDSRNPEVLLAETRSEGSYGIQNKSLPFVTDGWAWNGVGPTWTMLNRFYTKNGLPWDEDPEYKDKDKLKIVNVDASHADEAHEGSKTLLFNLDREPRFYAWVAFQGGYYEVMNGSTNPAYVMSNGKKDNSDSRLICDFVLGGNCSRGTATVQRPGNYTPSGYLNKKGVDPNTVVSTNATKLNQYPWPIIRLADLYLAYAEACVETNDLETAKQYLNKVRERAGIPTVETAWSGVAALDQTKLRQIVRQERMNELYLENQNFWDMRRWLLAGQYFNVKAKGLNIAATTIEDYAIVKTIDFERKFEAPTQYLLPIPSADINRNEKLVNNPGY</sequence>
<evidence type="ECO:0000256" key="5">
    <source>
        <dbReference type="ARBA" id="ARBA00023237"/>
    </source>
</evidence>
<evidence type="ECO:0000256" key="2">
    <source>
        <dbReference type="ARBA" id="ARBA00006275"/>
    </source>
</evidence>
<keyword evidence="5" id="KW-0998">Cell outer membrane</keyword>
<accession>A0A016AMI3</accession>
<reference evidence="8 9" key="1">
    <citation type="submission" date="2014-02" db="EMBL/GenBank/DDBJ databases">
        <authorList>
            <person name="Sears C."/>
            <person name="Carroll K."/>
            <person name="Sack B.R."/>
            <person name="Qadri F."/>
            <person name="Myers L.L."/>
            <person name="Chung G.-T."/>
            <person name="Escheverria P."/>
            <person name="Fraser C.M."/>
            <person name="Sadzewicz L."/>
            <person name="Shefchek K.A."/>
            <person name="Tallon L."/>
            <person name="Das S.P."/>
            <person name="Daugherty S."/>
            <person name="Mongodin E.F."/>
        </authorList>
    </citation>
    <scope>NUCLEOTIDE SEQUENCE [LARGE SCALE GENOMIC DNA]</scope>
    <source>
        <strain evidence="8 9">3976T8</strain>
    </source>
</reference>
<evidence type="ECO:0000256" key="1">
    <source>
        <dbReference type="ARBA" id="ARBA00004442"/>
    </source>
</evidence>
<feature type="domain" description="SusD-like N-terminal" evidence="7">
    <location>
        <begin position="80"/>
        <end position="209"/>
    </location>
</feature>
<evidence type="ECO:0000259" key="7">
    <source>
        <dbReference type="Pfam" id="PF14322"/>
    </source>
</evidence>
<dbReference type="GO" id="GO:0009279">
    <property type="term" value="C:cell outer membrane"/>
    <property type="evidence" value="ECO:0007669"/>
    <property type="project" value="UniProtKB-SubCell"/>
</dbReference>
<keyword evidence="4" id="KW-0472">Membrane</keyword>
<dbReference type="Pfam" id="PF14322">
    <property type="entry name" value="SusD-like_3"/>
    <property type="match status" value="1"/>
</dbReference>
<proteinExistence type="inferred from homology"/>
<gene>
    <name evidence="8" type="ORF">M123_3095</name>
</gene>
<comment type="similarity">
    <text evidence="2">Belongs to the SusD family.</text>
</comment>
<evidence type="ECO:0000256" key="4">
    <source>
        <dbReference type="ARBA" id="ARBA00023136"/>
    </source>
</evidence>
<dbReference type="EMBL" id="JGDS01000058">
    <property type="protein sequence ID" value="EXZ72595.1"/>
    <property type="molecule type" value="Genomic_DNA"/>
</dbReference>
<organism evidence="8 9">
    <name type="scientific">Bacteroides fragilis str. 3976T8</name>
    <dbReference type="NCBI Taxonomy" id="1339314"/>
    <lineage>
        <taxon>Bacteria</taxon>
        <taxon>Pseudomonadati</taxon>
        <taxon>Bacteroidota</taxon>
        <taxon>Bacteroidia</taxon>
        <taxon>Bacteroidales</taxon>
        <taxon>Bacteroidaceae</taxon>
        <taxon>Bacteroides</taxon>
    </lineage>
</organism>
<evidence type="ECO:0000313" key="8">
    <source>
        <dbReference type="EMBL" id="EXZ72595.1"/>
    </source>
</evidence>